<feature type="region of interest" description="Disordered" evidence="1">
    <location>
        <begin position="75"/>
        <end position="103"/>
    </location>
</feature>
<feature type="compositionally biased region" description="Basic residues" evidence="1">
    <location>
        <begin position="249"/>
        <end position="260"/>
    </location>
</feature>
<organism evidence="2">
    <name type="scientific">Dunaliella tertiolecta</name>
    <name type="common">Green alga</name>
    <dbReference type="NCBI Taxonomy" id="3047"/>
    <lineage>
        <taxon>Eukaryota</taxon>
        <taxon>Viridiplantae</taxon>
        <taxon>Chlorophyta</taxon>
        <taxon>core chlorophytes</taxon>
        <taxon>Chlorophyceae</taxon>
        <taxon>CS clade</taxon>
        <taxon>Chlamydomonadales</taxon>
        <taxon>Dunaliellaceae</taxon>
        <taxon>Dunaliella</taxon>
    </lineage>
</organism>
<name>A0A7S3VT73_DUNTE</name>
<dbReference type="PANTHER" id="PTHR28309">
    <property type="entry name" value="REQUIRED FOR EXCISION 1-B DOMAIN-CONTAINING PROTEIN"/>
    <property type="match status" value="1"/>
</dbReference>
<dbReference type="InterPro" id="IPR039491">
    <property type="entry name" value="REX1-B"/>
</dbReference>
<dbReference type="PANTHER" id="PTHR28309:SF1">
    <property type="entry name" value="REQUIRED FOR EXCISION 1-B DOMAIN-CONTAINING PROTEIN"/>
    <property type="match status" value="1"/>
</dbReference>
<feature type="region of interest" description="Disordered" evidence="1">
    <location>
        <begin position="23"/>
        <end position="52"/>
    </location>
</feature>
<proteinExistence type="predicted"/>
<feature type="compositionally biased region" description="Polar residues" evidence="1">
    <location>
        <begin position="24"/>
        <end position="49"/>
    </location>
</feature>
<reference evidence="2" key="1">
    <citation type="submission" date="2021-01" db="EMBL/GenBank/DDBJ databases">
        <authorList>
            <person name="Corre E."/>
            <person name="Pelletier E."/>
            <person name="Niang G."/>
            <person name="Scheremetjew M."/>
            <person name="Finn R."/>
            <person name="Kale V."/>
            <person name="Holt S."/>
            <person name="Cochrane G."/>
            <person name="Meng A."/>
            <person name="Brown T."/>
            <person name="Cohen L."/>
        </authorList>
    </citation>
    <scope>NUCLEOTIDE SEQUENCE</scope>
    <source>
        <strain evidence="2">CCMP1320</strain>
    </source>
</reference>
<sequence>MPHGSSSPTGTAPAALHLAAEGTTVPNHHNSSRVSTTTAVAPTNSTPMEASSTAAADSACTVTVGQGLATASGQSSASAAQAHTRVLPQSQNGDGGPEAAPLADTPLGLMQQFMGLHHERARHYARLHLGFRRFLENKQEGQYKALLQELTAAFSQCSIQARAVQAELRSRQREDLAAYVEEIQGHERTKLQLTLSLQALKQAGAAGVFSWQKAPLAEGVGPLGSPAVLAGQSHPDEDEADPLEPGSARTHHHHHHHHHACSGGAPCEPPPPEPTAEEYSNALHENIQQLDRCVASINDYLEEIKYAIDDLKEER</sequence>
<dbReference type="EMBL" id="HBIP01029586">
    <property type="protein sequence ID" value="CAE0502804.1"/>
    <property type="molecule type" value="Transcribed_RNA"/>
</dbReference>
<evidence type="ECO:0000313" key="2">
    <source>
        <dbReference type="EMBL" id="CAE0502804.1"/>
    </source>
</evidence>
<feature type="region of interest" description="Disordered" evidence="1">
    <location>
        <begin position="223"/>
        <end position="283"/>
    </location>
</feature>
<dbReference type="AlphaFoldDB" id="A0A7S3VT73"/>
<protein>
    <submittedName>
        <fullName evidence="2">Uncharacterized protein</fullName>
    </submittedName>
</protein>
<accession>A0A7S3VT73</accession>
<dbReference type="Pfam" id="PF14966">
    <property type="entry name" value="DNA_repr_REX1B"/>
    <property type="match status" value="1"/>
</dbReference>
<gene>
    <name evidence="2" type="ORF">DTER00134_LOCUS17877</name>
</gene>
<evidence type="ECO:0000256" key="1">
    <source>
        <dbReference type="SAM" id="MobiDB-lite"/>
    </source>
</evidence>